<feature type="domain" description="C2H2-type" evidence="7">
    <location>
        <begin position="1033"/>
        <end position="1060"/>
    </location>
</feature>
<feature type="compositionally biased region" description="Basic and acidic residues" evidence="6">
    <location>
        <begin position="664"/>
        <end position="674"/>
    </location>
</feature>
<dbReference type="InterPro" id="IPR001909">
    <property type="entry name" value="KRAB"/>
</dbReference>
<feature type="compositionally biased region" description="Acidic residues" evidence="6">
    <location>
        <begin position="132"/>
        <end position="145"/>
    </location>
</feature>
<evidence type="ECO:0000256" key="6">
    <source>
        <dbReference type="SAM" id="MobiDB-lite"/>
    </source>
</evidence>
<feature type="region of interest" description="Disordered" evidence="6">
    <location>
        <begin position="873"/>
        <end position="992"/>
    </location>
</feature>
<dbReference type="Pfam" id="PF00096">
    <property type="entry name" value="zf-C2H2"/>
    <property type="match status" value="1"/>
</dbReference>
<dbReference type="SUPFAM" id="SSF57667">
    <property type="entry name" value="beta-beta-alpha zinc fingers"/>
    <property type="match status" value="2"/>
</dbReference>
<dbReference type="SMART" id="SM00349">
    <property type="entry name" value="KRAB"/>
    <property type="match status" value="2"/>
</dbReference>
<feature type="compositionally biased region" description="Basic and acidic residues" evidence="6">
    <location>
        <begin position="611"/>
        <end position="622"/>
    </location>
</feature>
<accession>M7AXC7</accession>
<dbReference type="Proteomes" id="UP000031443">
    <property type="component" value="Unassembled WGS sequence"/>
</dbReference>
<feature type="compositionally biased region" description="Low complexity" evidence="6">
    <location>
        <begin position="962"/>
        <end position="973"/>
    </location>
</feature>
<feature type="compositionally biased region" description="Basic and acidic residues" evidence="6">
    <location>
        <begin position="873"/>
        <end position="888"/>
    </location>
</feature>
<dbReference type="Gene3D" id="3.30.160.60">
    <property type="entry name" value="Classic Zinc Finger"/>
    <property type="match status" value="2"/>
</dbReference>
<dbReference type="SUPFAM" id="SSF109640">
    <property type="entry name" value="KRAB domain (Kruppel-associated box)"/>
    <property type="match status" value="2"/>
</dbReference>
<evidence type="ECO:0000259" key="9">
    <source>
        <dbReference type="PROSITE" id="PS50806"/>
    </source>
</evidence>
<dbReference type="InterPro" id="IPR040095">
    <property type="entry name" value="KRBA1"/>
</dbReference>
<evidence type="ECO:0000256" key="5">
    <source>
        <dbReference type="PROSITE-ProRule" id="PRU00042"/>
    </source>
</evidence>
<reference evidence="11" key="1">
    <citation type="journal article" date="2013" name="Nat. Genet.">
        <title>The draft genomes of soft-shell turtle and green sea turtle yield insights into the development and evolution of the turtle-specific body plan.</title>
        <authorList>
            <person name="Wang Z."/>
            <person name="Pascual-Anaya J."/>
            <person name="Zadissa A."/>
            <person name="Li W."/>
            <person name="Niimura Y."/>
            <person name="Huang Z."/>
            <person name="Li C."/>
            <person name="White S."/>
            <person name="Xiong Z."/>
            <person name="Fang D."/>
            <person name="Wang B."/>
            <person name="Ming Y."/>
            <person name="Chen Y."/>
            <person name="Zheng Y."/>
            <person name="Kuraku S."/>
            <person name="Pignatelli M."/>
            <person name="Herrero J."/>
            <person name="Beal K."/>
            <person name="Nozawa M."/>
            <person name="Li Q."/>
            <person name="Wang J."/>
            <person name="Zhang H."/>
            <person name="Yu L."/>
            <person name="Shigenobu S."/>
            <person name="Wang J."/>
            <person name="Liu J."/>
            <person name="Flicek P."/>
            <person name="Searle S."/>
            <person name="Wang J."/>
            <person name="Kuratani S."/>
            <person name="Yin Y."/>
            <person name="Aken B."/>
            <person name="Zhang G."/>
            <person name="Irie N."/>
        </authorList>
    </citation>
    <scope>NUCLEOTIDE SEQUENCE [LARGE SCALE GENOMIC DNA]</scope>
</reference>
<feature type="domain" description="KRAB-related" evidence="9">
    <location>
        <begin position="780"/>
        <end position="844"/>
    </location>
</feature>
<dbReference type="InterPro" id="IPR013087">
    <property type="entry name" value="Znf_C2H2_type"/>
</dbReference>
<dbReference type="PROSITE" id="PS50806">
    <property type="entry name" value="KRAB_RELATED"/>
    <property type="match status" value="1"/>
</dbReference>
<feature type="region of interest" description="Disordered" evidence="6">
    <location>
        <begin position="431"/>
        <end position="679"/>
    </location>
</feature>
<dbReference type="SMART" id="SM01258">
    <property type="entry name" value="KRBA1"/>
    <property type="match status" value="5"/>
</dbReference>
<feature type="region of interest" description="Disordered" evidence="6">
    <location>
        <begin position="1157"/>
        <end position="1176"/>
    </location>
</feature>
<evidence type="ECO:0000259" key="8">
    <source>
        <dbReference type="PROSITE" id="PS50805"/>
    </source>
</evidence>
<feature type="compositionally biased region" description="Basic and acidic residues" evidence="6">
    <location>
        <begin position="646"/>
        <end position="656"/>
    </location>
</feature>
<name>M7AXC7_CHEMY</name>
<feature type="region of interest" description="Disordered" evidence="6">
    <location>
        <begin position="335"/>
        <end position="399"/>
    </location>
</feature>
<dbReference type="Pfam" id="PF15287">
    <property type="entry name" value="KRBA1"/>
    <property type="match status" value="5"/>
</dbReference>
<proteinExistence type="predicted"/>
<dbReference type="PANTHER" id="PTHR22740:SF3">
    <property type="entry name" value="PROTEIN KRBA1"/>
    <property type="match status" value="1"/>
</dbReference>
<feature type="domain" description="KRAB" evidence="8">
    <location>
        <begin position="783"/>
        <end position="891"/>
    </location>
</feature>
<dbReference type="Gene3D" id="6.10.140.140">
    <property type="match status" value="2"/>
</dbReference>
<gene>
    <name evidence="10" type="ORF">UY3_15195</name>
</gene>
<keyword evidence="3 5" id="KW-0863">Zinc-finger</keyword>
<dbReference type="PROSITE" id="PS50157">
    <property type="entry name" value="ZINC_FINGER_C2H2_2"/>
    <property type="match status" value="2"/>
</dbReference>
<dbReference type="GO" id="GO:0008270">
    <property type="term" value="F:zinc ion binding"/>
    <property type="evidence" value="ECO:0007669"/>
    <property type="project" value="UniProtKB-KW"/>
</dbReference>
<dbReference type="InterPro" id="IPR003655">
    <property type="entry name" value="aKRAB"/>
</dbReference>
<evidence type="ECO:0000256" key="1">
    <source>
        <dbReference type="ARBA" id="ARBA00022723"/>
    </source>
</evidence>
<keyword evidence="1" id="KW-0479">Metal-binding</keyword>
<dbReference type="PROSITE" id="PS50805">
    <property type="entry name" value="KRAB"/>
    <property type="match status" value="2"/>
</dbReference>
<dbReference type="InterPro" id="IPR036051">
    <property type="entry name" value="KRAB_dom_sf"/>
</dbReference>
<dbReference type="InterPro" id="IPR029317">
    <property type="entry name" value="KRBA1_rpt"/>
</dbReference>
<organism evidence="10 11">
    <name type="scientific">Chelonia mydas</name>
    <name type="common">Green sea-turtle</name>
    <name type="synonym">Chelonia agassizi</name>
    <dbReference type="NCBI Taxonomy" id="8469"/>
    <lineage>
        <taxon>Eukaryota</taxon>
        <taxon>Metazoa</taxon>
        <taxon>Chordata</taxon>
        <taxon>Craniata</taxon>
        <taxon>Vertebrata</taxon>
        <taxon>Euteleostomi</taxon>
        <taxon>Archelosauria</taxon>
        <taxon>Testudinata</taxon>
        <taxon>Testudines</taxon>
        <taxon>Cryptodira</taxon>
        <taxon>Durocryptodira</taxon>
        <taxon>Americhelydia</taxon>
        <taxon>Chelonioidea</taxon>
        <taxon>Cheloniidae</taxon>
        <taxon>Chelonia</taxon>
    </lineage>
</organism>
<sequence>MSKAASDRFCYQYQLLTGPESTQPFVCLQVPVTFEDVAVRFSAEEWEILEGWQKELHKEVMEENYQLLISLGQPVPTLALLALTAEREAAGGQIRSVSGERELASKGGSSEGEELAFPGDDPDVGGFWDSGQTEEDGCPTGDEEGEHQGSLHLSALMKLVKEIPEFLFGNSKATVEPAEAADSEAEMGSERACADIKPEITPENPPALGLENCLVEVSVNRPSHADTPSSCESTSSTEGAQLGRLYAEEVAPENSPLQGLLNCLKEIPINRPRHPNMQNPSAQGDVEHKRVGVEMKSLCATDQRFSIGGPGPLWVREPFQGGHTAPWLKPKLSAEAGSSAGMKPHPPPPTPWPLMKTEVTTEDPQDPGLESCPSARPVSKASPPPGPSSRSPISRAEGEASGRNLFGEAEVALEDSPLRGLENCLKDIAVTSPRCSHPPASRSPSRGAQRAQGERPGREAGSLSAKDVSTENSPLRGLENCLKDIPVPSRSQSSTPVSHSSMSSSLDPRGRLETAGWPVKTEERSPENSPLRGLEKCLQEISVPRPRTPSSPTTAAVVGSRRRDTAQRRPETGHWDRHGADQRQAENLPGLEEVAAPRSCPAQSPPSSARGDAERQEWDVHARSSSSSGELESLDFTALSRSGHVKAPEWDPESKRPMALQSHSDPRQTSKRESQLQPAKLSMWPAVAAIQAVDRTVDSHATRLLTLERRVGTAEKKLVDCEKTVMQFESQLESKWAALGTLIQGYGRLQRRLENMENLLKNRNFWILRLPPGTRGEVPKVPVTFDDISVYFSEQEWGSLEEWQKELYKNVMKGNYEALISLGNSFFFARLREAVRLLKVELAPAQVYSPIPFIPGGSVDYAISKPDLLSRIERGEEPCVGDRGRSEESEIPADPSPGDEIPLQLAEEPRAEEGGEDPGPPGAVCTTSKGTRVQSPGEGPAARQRSVLGRSAQGKRGIGELRAAGGQQRAVGGERPSPWPERGKCLGQKPSLLSPKRSQLAEKPAKCRECGESVGRVQCCLQDQHMPPGKLPFTCAECRKRFRKKRPLLFPPGPHPAEQPFSCPACGKAFSRRDALLAHARARCTACGQGSVAEGHTQHQWAPAMGGWPHRCEELPPPVPPGQAPAGPSKGTQCGWGFAHQDSLAQHQRTRLLHEPAEATAGLAARSQGLSGCTGP</sequence>
<evidence type="ECO:0000256" key="2">
    <source>
        <dbReference type="ARBA" id="ARBA00022737"/>
    </source>
</evidence>
<dbReference type="AlphaFoldDB" id="M7AXC7"/>
<dbReference type="eggNOG" id="KOG1721">
    <property type="taxonomic scope" value="Eukaryota"/>
</dbReference>
<evidence type="ECO:0000259" key="7">
    <source>
        <dbReference type="PROSITE" id="PS50157"/>
    </source>
</evidence>
<dbReference type="Pfam" id="PF01352">
    <property type="entry name" value="KRAB"/>
    <property type="match status" value="2"/>
</dbReference>
<feature type="region of interest" description="Disordered" evidence="6">
    <location>
        <begin position="1106"/>
        <end position="1137"/>
    </location>
</feature>
<feature type="compositionally biased region" description="Low complexity" evidence="6">
    <location>
        <begin position="489"/>
        <end position="505"/>
    </location>
</feature>
<feature type="compositionally biased region" description="Basic and acidic residues" evidence="6">
    <location>
        <begin position="561"/>
        <end position="584"/>
    </location>
</feature>
<evidence type="ECO:0008006" key="12">
    <source>
        <dbReference type="Google" id="ProtNLM"/>
    </source>
</evidence>
<feature type="compositionally biased region" description="Low complexity" evidence="6">
    <location>
        <begin position="542"/>
        <end position="557"/>
    </location>
</feature>
<evidence type="ECO:0000256" key="4">
    <source>
        <dbReference type="ARBA" id="ARBA00022833"/>
    </source>
</evidence>
<feature type="region of interest" description="Disordered" evidence="6">
    <location>
        <begin position="91"/>
        <end position="147"/>
    </location>
</feature>
<evidence type="ECO:0000313" key="10">
    <source>
        <dbReference type="EMBL" id="EMP27720.1"/>
    </source>
</evidence>
<dbReference type="PANTHER" id="PTHR22740">
    <property type="entry name" value="PROTEIN KRBA1"/>
    <property type="match status" value="1"/>
</dbReference>
<protein>
    <recommendedName>
        <fullName evidence="12">Protein ZNF783</fullName>
    </recommendedName>
</protein>
<feature type="domain" description="KRAB" evidence="8">
    <location>
        <begin position="32"/>
        <end position="107"/>
    </location>
</feature>
<feature type="compositionally biased region" description="Polar residues" evidence="6">
    <location>
        <begin position="925"/>
        <end position="934"/>
    </location>
</feature>
<feature type="domain" description="C2H2-type" evidence="7">
    <location>
        <begin position="1061"/>
        <end position="1091"/>
    </location>
</feature>
<keyword evidence="2" id="KW-0677">Repeat</keyword>
<evidence type="ECO:0000313" key="11">
    <source>
        <dbReference type="Proteomes" id="UP000031443"/>
    </source>
</evidence>
<keyword evidence="11" id="KW-1185">Reference proteome</keyword>
<evidence type="ECO:0000256" key="3">
    <source>
        <dbReference type="ARBA" id="ARBA00022771"/>
    </source>
</evidence>
<dbReference type="EMBL" id="KB567893">
    <property type="protein sequence ID" value="EMP27720.1"/>
    <property type="molecule type" value="Genomic_DNA"/>
</dbReference>
<dbReference type="GO" id="GO:0006355">
    <property type="term" value="P:regulation of DNA-templated transcription"/>
    <property type="evidence" value="ECO:0007669"/>
    <property type="project" value="InterPro"/>
</dbReference>
<keyword evidence="4" id="KW-0862">Zinc</keyword>
<dbReference type="CDD" id="cd07765">
    <property type="entry name" value="KRAB_A-box"/>
    <property type="match status" value="2"/>
</dbReference>
<dbReference type="InterPro" id="IPR036236">
    <property type="entry name" value="Znf_C2H2_sf"/>
</dbReference>